<dbReference type="GO" id="GO:0008432">
    <property type="term" value="F:JUN kinase binding"/>
    <property type="evidence" value="ECO:0007669"/>
    <property type="project" value="TreeGrafter"/>
</dbReference>
<dbReference type="GO" id="GO:0046328">
    <property type="term" value="P:regulation of JNK cascade"/>
    <property type="evidence" value="ECO:0007669"/>
    <property type="project" value="InterPro"/>
</dbReference>
<dbReference type="SUPFAM" id="SSF50044">
    <property type="entry name" value="SH3-domain"/>
    <property type="match status" value="1"/>
</dbReference>
<evidence type="ECO:0000313" key="9">
    <source>
        <dbReference type="EMBL" id="KAF6200620.1"/>
    </source>
</evidence>
<dbReference type="PANTHER" id="PTHR47437:SF4">
    <property type="entry name" value="JNK-INTERACTING PROTEIN 1-LIKE PROTEIN"/>
    <property type="match status" value="1"/>
</dbReference>
<gene>
    <name evidence="9" type="ORF">GE061_005063</name>
</gene>
<dbReference type="CDD" id="cd01212">
    <property type="entry name" value="PTB_JIP"/>
    <property type="match status" value="1"/>
</dbReference>
<dbReference type="PROSITE" id="PS50002">
    <property type="entry name" value="SH3"/>
    <property type="match status" value="1"/>
</dbReference>
<evidence type="ECO:0000313" key="10">
    <source>
        <dbReference type="Proteomes" id="UP000466442"/>
    </source>
</evidence>
<dbReference type="GO" id="GO:0005078">
    <property type="term" value="F:MAP-kinase scaffold activity"/>
    <property type="evidence" value="ECO:0007669"/>
    <property type="project" value="TreeGrafter"/>
</dbReference>
<dbReference type="SMART" id="SM00462">
    <property type="entry name" value="PTB"/>
    <property type="match status" value="1"/>
</dbReference>
<feature type="compositionally biased region" description="Polar residues" evidence="6">
    <location>
        <begin position="85"/>
        <end position="94"/>
    </location>
</feature>
<evidence type="ECO:0000256" key="1">
    <source>
        <dbReference type="ARBA" id="ARBA00004496"/>
    </source>
</evidence>
<dbReference type="Gene3D" id="2.30.30.40">
    <property type="entry name" value="SH3 Domains"/>
    <property type="match status" value="1"/>
</dbReference>
<evidence type="ECO:0000259" key="7">
    <source>
        <dbReference type="PROSITE" id="PS01179"/>
    </source>
</evidence>
<dbReference type="PANTHER" id="PTHR47437">
    <property type="entry name" value="JNK-INTERACTING PROTEIN 1-LIKE PROTEIN"/>
    <property type="match status" value="1"/>
</dbReference>
<dbReference type="GO" id="GO:0005737">
    <property type="term" value="C:cytoplasm"/>
    <property type="evidence" value="ECO:0007669"/>
    <property type="project" value="UniProtKB-SubCell"/>
</dbReference>
<dbReference type="SMART" id="SM00326">
    <property type="entry name" value="SH3"/>
    <property type="match status" value="1"/>
</dbReference>
<feature type="region of interest" description="Disordered" evidence="6">
    <location>
        <begin position="166"/>
        <end position="205"/>
    </location>
</feature>
<keyword evidence="3 5" id="KW-0728">SH3 domain</keyword>
<dbReference type="InterPro" id="IPR036028">
    <property type="entry name" value="SH3-like_dom_sf"/>
</dbReference>
<dbReference type="Gene3D" id="2.30.29.30">
    <property type="entry name" value="Pleckstrin-homology domain (PH domain)/Phosphotyrosine-binding domain (PTB)"/>
    <property type="match status" value="1"/>
</dbReference>
<evidence type="ECO:0000256" key="2">
    <source>
        <dbReference type="ARBA" id="ARBA00009866"/>
    </source>
</evidence>
<dbReference type="InterPro" id="IPR047178">
    <property type="entry name" value="JIP1_scaffold"/>
</dbReference>
<dbReference type="GO" id="GO:0007254">
    <property type="term" value="P:JNK cascade"/>
    <property type="evidence" value="ECO:0007669"/>
    <property type="project" value="TreeGrafter"/>
</dbReference>
<feature type="compositionally biased region" description="Polar residues" evidence="6">
    <location>
        <begin position="196"/>
        <end position="205"/>
    </location>
</feature>
<sequence>MADSEFEEFRHHFETIPQHIKASLQTYTLVPDILFDEESPGSSNEGTSVVDDVEAQEADLIPPAIPARPVDYDPEYLEREERNLVSASRENSPESQDECWPPRPPGRRRRKLPEIPKHKKPYVLTLADELGDALSLQLNGNRQAAARNILMLKYLRDEDLYGCDVDSGNSTAHSPDGPKSSSPVHAHTGHHGFETGSITPASTESSSIPCAQLDLLEATHRGLHKFIPRHRDEMEVEIGDPLYVQKEADDLWCEGVNLRTGKQGIFPSAYAVDMDYNDFDPNTPKVKRERFLLGYLGSVETLWHKGTNVLCQAVKKIAANKHKPHQYILEISDQGLRMVDKSRRKSSTAPCQDYFYSLKNVSFCAFHPTDHRYMGFITKHPTLQRFACHVFLGSESTRHVAEAVGRAFQRFYTKFIETAYPIEEIWIED</sequence>
<proteinExistence type="inferred from homology"/>
<dbReference type="OrthoDB" id="5965083at2759"/>
<dbReference type="CDD" id="cd11801">
    <property type="entry name" value="SH3_JIP1_like"/>
    <property type="match status" value="1"/>
</dbReference>
<dbReference type="InterPro" id="IPR006020">
    <property type="entry name" value="PTB/PI_dom"/>
</dbReference>
<evidence type="ECO:0000256" key="6">
    <source>
        <dbReference type="SAM" id="MobiDB-lite"/>
    </source>
</evidence>
<keyword evidence="10" id="KW-1185">Reference proteome</keyword>
<comment type="similarity">
    <text evidence="2">Belongs to the JIP scaffold family.</text>
</comment>
<dbReference type="Pfam" id="PF00018">
    <property type="entry name" value="SH3_1"/>
    <property type="match status" value="1"/>
</dbReference>
<feature type="compositionally biased region" description="Basic residues" evidence="6">
    <location>
        <begin position="105"/>
        <end position="115"/>
    </location>
</feature>
<evidence type="ECO:0000256" key="3">
    <source>
        <dbReference type="ARBA" id="ARBA00022443"/>
    </source>
</evidence>
<comment type="subcellular location">
    <subcellularLocation>
        <location evidence="1">Cytoplasm</location>
    </subcellularLocation>
</comment>
<dbReference type="EMBL" id="WIXP02000013">
    <property type="protein sequence ID" value="KAF6200620.1"/>
    <property type="molecule type" value="Genomic_DNA"/>
</dbReference>
<feature type="domain" description="PID" evidence="7">
    <location>
        <begin position="356"/>
        <end position="421"/>
    </location>
</feature>
<evidence type="ECO:0000256" key="5">
    <source>
        <dbReference type="PROSITE-ProRule" id="PRU00192"/>
    </source>
</evidence>
<dbReference type="Pfam" id="PF00640">
    <property type="entry name" value="PID"/>
    <property type="match status" value="1"/>
</dbReference>
<reference evidence="9" key="1">
    <citation type="journal article" date="2021" name="Mol. Ecol. Resour.">
        <title>Apolygus lucorum genome provides insights into omnivorousness and mesophyll feeding.</title>
        <authorList>
            <person name="Liu Y."/>
            <person name="Liu H."/>
            <person name="Wang H."/>
            <person name="Huang T."/>
            <person name="Liu B."/>
            <person name="Yang B."/>
            <person name="Yin L."/>
            <person name="Li B."/>
            <person name="Zhang Y."/>
            <person name="Zhang S."/>
            <person name="Jiang F."/>
            <person name="Zhang X."/>
            <person name="Ren Y."/>
            <person name="Wang B."/>
            <person name="Wang S."/>
            <person name="Lu Y."/>
            <person name="Wu K."/>
            <person name="Fan W."/>
            <person name="Wang G."/>
        </authorList>
    </citation>
    <scope>NUCLEOTIDE SEQUENCE</scope>
    <source>
        <strain evidence="9">12Hb</strain>
    </source>
</reference>
<protein>
    <recommendedName>
        <fullName evidence="11">JNK-interacting protein 1</fullName>
    </recommendedName>
</protein>
<dbReference type="AlphaFoldDB" id="A0A8S9WUL2"/>
<feature type="compositionally biased region" description="Polar residues" evidence="6">
    <location>
        <begin position="167"/>
        <end position="183"/>
    </location>
</feature>
<feature type="region of interest" description="Disordered" evidence="6">
    <location>
        <begin position="82"/>
        <end position="115"/>
    </location>
</feature>
<feature type="domain" description="SH3" evidence="8">
    <location>
        <begin position="215"/>
        <end position="276"/>
    </location>
</feature>
<dbReference type="PROSITE" id="PS01179">
    <property type="entry name" value="PID"/>
    <property type="match status" value="1"/>
</dbReference>
<evidence type="ECO:0000256" key="4">
    <source>
        <dbReference type="ARBA" id="ARBA00022490"/>
    </source>
</evidence>
<name>A0A8S9WUL2_APOLU</name>
<dbReference type="SUPFAM" id="SSF50729">
    <property type="entry name" value="PH domain-like"/>
    <property type="match status" value="1"/>
</dbReference>
<dbReference type="FunFam" id="2.30.30.40:FF:000032">
    <property type="entry name" value="Putative C-Jun-amino-terminal kinase-interacting protein 2"/>
    <property type="match status" value="1"/>
</dbReference>
<comment type="caution">
    <text evidence="9">The sequence shown here is derived from an EMBL/GenBank/DDBJ whole genome shotgun (WGS) entry which is preliminary data.</text>
</comment>
<keyword evidence="4" id="KW-0963">Cytoplasm</keyword>
<organism evidence="9 10">
    <name type="scientific">Apolygus lucorum</name>
    <name type="common">Small green plant bug</name>
    <name type="synonym">Lygocoris lucorum</name>
    <dbReference type="NCBI Taxonomy" id="248454"/>
    <lineage>
        <taxon>Eukaryota</taxon>
        <taxon>Metazoa</taxon>
        <taxon>Ecdysozoa</taxon>
        <taxon>Arthropoda</taxon>
        <taxon>Hexapoda</taxon>
        <taxon>Insecta</taxon>
        <taxon>Pterygota</taxon>
        <taxon>Neoptera</taxon>
        <taxon>Paraneoptera</taxon>
        <taxon>Hemiptera</taxon>
        <taxon>Heteroptera</taxon>
        <taxon>Panheteroptera</taxon>
        <taxon>Cimicomorpha</taxon>
        <taxon>Miridae</taxon>
        <taxon>Mirini</taxon>
        <taxon>Apolygus</taxon>
    </lineage>
</organism>
<evidence type="ECO:0000259" key="8">
    <source>
        <dbReference type="PROSITE" id="PS50002"/>
    </source>
</evidence>
<accession>A0A8S9WUL2</accession>
<dbReference type="InterPro" id="IPR001452">
    <property type="entry name" value="SH3_domain"/>
</dbReference>
<dbReference type="Proteomes" id="UP000466442">
    <property type="component" value="Unassembled WGS sequence"/>
</dbReference>
<evidence type="ECO:0008006" key="11">
    <source>
        <dbReference type="Google" id="ProtNLM"/>
    </source>
</evidence>
<dbReference type="InterPro" id="IPR011993">
    <property type="entry name" value="PH-like_dom_sf"/>
</dbReference>